<evidence type="ECO:0000313" key="1">
    <source>
        <dbReference type="EMBL" id="KHN13759.1"/>
    </source>
</evidence>
<feature type="non-terminal residue" evidence="1">
    <location>
        <position position="67"/>
    </location>
</feature>
<organism evidence="1">
    <name type="scientific">Glycine soja</name>
    <name type="common">Wild soybean</name>
    <dbReference type="NCBI Taxonomy" id="3848"/>
    <lineage>
        <taxon>Eukaryota</taxon>
        <taxon>Viridiplantae</taxon>
        <taxon>Streptophyta</taxon>
        <taxon>Embryophyta</taxon>
        <taxon>Tracheophyta</taxon>
        <taxon>Spermatophyta</taxon>
        <taxon>Magnoliopsida</taxon>
        <taxon>eudicotyledons</taxon>
        <taxon>Gunneridae</taxon>
        <taxon>Pentapetalae</taxon>
        <taxon>rosids</taxon>
        <taxon>fabids</taxon>
        <taxon>Fabales</taxon>
        <taxon>Fabaceae</taxon>
        <taxon>Papilionoideae</taxon>
        <taxon>50 kb inversion clade</taxon>
        <taxon>NPAAA clade</taxon>
        <taxon>indigoferoid/millettioid clade</taxon>
        <taxon>Phaseoleae</taxon>
        <taxon>Glycine</taxon>
        <taxon>Glycine subgen. Soja</taxon>
    </lineage>
</organism>
<dbReference type="GO" id="GO:0052923">
    <property type="term" value="F:all-trans-nonaprenyl-diphosphate synthase (geranyl-diphosphate specific) activity"/>
    <property type="evidence" value="ECO:0007669"/>
    <property type="project" value="UniProtKB-EC"/>
</dbReference>
<accession>A0A0B2Q1B1</accession>
<dbReference type="Proteomes" id="UP000053555">
    <property type="component" value="Unassembled WGS sequence"/>
</dbReference>
<dbReference type="CDD" id="cd09272">
    <property type="entry name" value="RNase_HI_RT_Ty1"/>
    <property type="match status" value="1"/>
</dbReference>
<keyword evidence="1" id="KW-0808">Transferase</keyword>
<sequence>MRLLMDNKSAIDLAKHPVAHGRSKHIETKFHFLRDQVNKEKLELEFCRSEDQVADILTKPLKSIKFN</sequence>
<dbReference type="EC" id="2.5.1.84" evidence="1"/>
<protein>
    <submittedName>
        <fullName evidence="1">Copia protein</fullName>
        <ecNumber evidence="1">2.5.1.84</ecNumber>
    </submittedName>
</protein>
<reference evidence="1" key="1">
    <citation type="submission" date="2014-07" db="EMBL/GenBank/DDBJ databases">
        <title>Identification of a novel salt tolerance gene in wild soybean by whole-genome sequencing.</title>
        <authorList>
            <person name="Lam H.-M."/>
            <person name="Qi X."/>
            <person name="Li M.-W."/>
            <person name="Liu X."/>
            <person name="Xie M."/>
            <person name="Ni M."/>
            <person name="Xu X."/>
        </authorList>
    </citation>
    <scope>NUCLEOTIDE SEQUENCE [LARGE SCALE GENOMIC DNA]</scope>
    <source>
        <tissue evidence="1">Root</tissue>
    </source>
</reference>
<proteinExistence type="predicted"/>
<dbReference type="EMBL" id="KN662248">
    <property type="protein sequence ID" value="KHN13759.1"/>
    <property type="molecule type" value="Genomic_DNA"/>
</dbReference>
<gene>
    <name evidence="1" type="ORF">glysoja_046171</name>
</gene>
<name>A0A0B2Q1B1_GLYSO</name>
<dbReference type="AlphaFoldDB" id="A0A0B2Q1B1"/>